<evidence type="ECO:0000313" key="2">
    <source>
        <dbReference type="EMBL" id="KAH7322465.1"/>
    </source>
</evidence>
<accession>A0A8K0SV27</accession>
<comment type="caution">
    <text evidence="2">The sequence shown here is derived from an EMBL/GenBank/DDBJ whole genome shotgun (WGS) entry which is preliminary data.</text>
</comment>
<organism evidence="2 3">
    <name type="scientific">Stachybotrys elegans</name>
    <dbReference type="NCBI Taxonomy" id="80388"/>
    <lineage>
        <taxon>Eukaryota</taxon>
        <taxon>Fungi</taxon>
        <taxon>Dikarya</taxon>
        <taxon>Ascomycota</taxon>
        <taxon>Pezizomycotina</taxon>
        <taxon>Sordariomycetes</taxon>
        <taxon>Hypocreomycetidae</taxon>
        <taxon>Hypocreales</taxon>
        <taxon>Stachybotryaceae</taxon>
        <taxon>Stachybotrys</taxon>
    </lineage>
</organism>
<dbReference type="AlphaFoldDB" id="A0A8K0SV27"/>
<feature type="chain" id="PRO_5035421858" evidence="1">
    <location>
        <begin position="20"/>
        <end position="255"/>
    </location>
</feature>
<keyword evidence="3" id="KW-1185">Reference proteome</keyword>
<name>A0A8K0SV27_9HYPO</name>
<gene>
    <name evidence="2" type="ORF">B0I35DRAFT_476415</name>
</gene>
<sequence>MLMSSVFTALAGLFAVTSAQRLTKPVIQPETPSFESGLFNSLRPHQSNIGQWEWGWIPLRCHDVAIAEGFNPYDIEVYDVFYDDCGSAWVFCRHHDAEMDLTSMRDVFGRMPARTRQYVRTIMALPGTRSAYTFSDLGDVVFFGDCHRYPTVFIHEIGHILDVHGVPGHTGSRFSLGQIWLDNYNLDPRICNEYAQTKNWAQEVVVGMYDKVVPGGLGAIQPNWNDIFHQYATVQGYLGNAIIPGGTCDFRWPNE</sequence>
<dbReference type="Proteomes" id="UP000813444">
    <property type="component" value="Unassembled WGS sequence"/>
</dbReference>
<protein>
    <submittedName>
        <fullName evidence="2">Uncharacterized protein</fullName>
    </submittedName>
</protein>
<proteinExistence type="predicted"/>
<keyword evidence="1" id="KW-0732">Signal</keyword>
<evidence type="ECO:0000313" key="3">
    <source>
        <dbReference type="Proteomes" id="UP000813444"/>
    </source>
</evidence>
<dbReference type="OrthoDB" id="2142213at2759"/>
<dbReference type="EMBL" id="JAGPNK010000004">
    <property type="protein sequence ID" value="KAH7322465.1"/>
    <property type="molecule type" value="Genomic_DNA"/>
</dbReference>
<feature type="signal peptide" evidence="1">
    <location>
        <begin position="1"/>
        <end position="19"/>
    </location>
</feature>
<evidence type="ECO:0000256" key="1">
    <source>
        <dbReference type="SAM" id="SignalP"/>
    </source>
</evidence>
<reference evidence="2" key="1">
    <citation type="journal article" date="2021" name="Nat. Commun.">
        <title>Genetic determinants of endophytism in the Arabidopsis root mycobiome.</title>
        <authorList>
            <person name="Mesny F."/>
            <person name="Miyauchi S."/>
            <person name="Thiergart T."/>
            <person name="Pickel B."/>
            <person name="Atanasova L."/>
            <person name="Karlsson M."/>
            <person name="Huettel B."/>
            <person name="Barry K.W."/>
            <person name="Haridas S."/>
            <person name="Chen C."/>
            <person name="Bauer D."/>
            <person name="Andreopoulos W."/>
            <person name="Pangilinan J."/>
            <person name="LaButti K."/>
            <person name="Riley R."/>
            <person name="Lipzen A."/>
            <person name="Clum A."/>
            <person name="Drula E."/>
            <person name="Henrissat B."/>
            <person name="Kohler A."/>
            <person name="Grigoriev I.V."/>
            <person name="Martin F.M."/>
            <person name="Hacquard S."/>
        </authorList>
    </citation>
    <scope>NUCLEOTIDE SEQUENCE</scope>
    <source>
        <strain evidence="2">MPI-CAGE-CH-0235</strain>
    </source>
</reference>